<dbReference type="Pfam" id="PF04142">
    <property type="entry name" value="Nuc_sug_transp"/>
    <property type="match status" value="2"/>
</dbReference>
<keyword evidence="8" id="KW-1185">Reference proteome</keyword>
<dbReference type="AlphaFoldDB" id="A0A0M9FY56"/>
<evidence type="ECO:0000313" key="7">
    <source>
        <dbReference type="EMBL" id="KPA78495.1"/>
    </source>
</evidence>
<dbReference type="GeneID" id="26906398"/>
<protein>
    <submittedName>
        <fullName evidence="7">UDP-galactose transporter (LPG5B)</fullName>
    </submittedName>
</protein>
<dbReference type="VEuPathDB" id="TriTrypDB:LpyrH10_13_0540"/>
<sequence length="552" mass="59881">MTVLQHVCSMAMVSLVVLVIQNSLLVIMTRFSRKNVDAAVNYHTSTLVLNQECAKMLMCLIIYAFDDVRKQFERESASSSSPPPPSLGINGTIAVVEEVSGDAPSKQAASSLAKLKSTGAKALSSPNDDDSDTPPFKDDEATEVTVATVMRGADSRPVAVTFGEEEGGTTTAGPSTTVRRGMRGTVVSTSPAGSSRPTDPAVNRRSRLRFVWARTQTAVHLYGSMLSTAVLRRDTLKLFVPAFLFNFQNFLIFVGLSNLDAVSFQVWSQTKLLSTALFSVWLLHRKLSLMQWISLVVLTAGVLGAQLGAPKGGSPSAAAYTVPTSSTPTPTPRQLLGAQRRFTRMVWALGAAEGQTTMDGDEEPQANALIGIAACVLSGLSSSYAGVYFEKVVKTTSPTLSIRNVQLSIFGIPLAFVSMLLLDVIPRWYAQHQCGDAIHWNIFRDPFPAAASLQHFRDDRECPARPFYFWQRYDQLLTWGLVAIHAFGGLLVAIVVKYADNILKGFATGVAVIVSGMMSSAIWGYKPTMTFVFGAVLVIGSSIMFHKFEPKR</sequence>
<evidence type="ECO:0000256" key="5">
    <source>
        <dbReference type="SAM" id="MobiDB-lite"/>
    </source>
</evidence>
<dbReference type="InterPro" id="IPR007271">
    <property type="entry name" value="Nuc_sug_transpt"/>
</dbReference>
<dbReference type="OrthoDB" id="408493at2759"/>
<dbReference type="Proteomes" id="UP000037923">
    <property type="component" value="Unassembled WGS sequence"/>
</dbReference>
<name>A0A0M9FY56_LEPPY</name>
<gene>
    <name evidence="7" type="ORF">ABB37_06109</name>
</gene>
<feature type="transmembrane region" description="Helical" evidence="6">
    <location>
        <begin position="289"/>
        <end position="309"/>
    </location>
</feature>
<comment type="subcellular location">
    <subcellularLocation>
        <location evidence="1">Membrane</location>
        <topology evidence="1">Multi-pass membrane protein</topology>
    </subcellularLocation>
</comment>
<dbReference type="OMA" id="KLSPMQW"/>
<reference evidence="7 8" key="1">
    <citation type="submission" date="2015-07" db="EMBL/GenBank/DDBJ databases">
        <title>High-quality genome of monoxenous trypanosomatid Leptomonas pyrrhocoris.</title>
        <authorList>
            <person name="Flegontov P."/>
            <person name="Butenko A."/>
            <person name="Firsov S."/>
            <person name="Vlcek C."/>
            <person name="Logacheva M.D."/>
            <person name="Field M."/>
            <person name="Filatov D."/>
            <person name="Flegontova O."/>
            <person name="Gerasimov E."/>
            <person name="Jackson A.P."/>
            <person name="Kelly S."/>
            <person name="Opperdoes F."/>
            <person name="O'Reilly A."/>
            <person name="Votypka J."/>
            <person name="Yurchenko V."/>
            <person name="Lukes J."/>
        </authorList>
    </citation>
    <scope>NUCLEOTIDE SEQUENCE [LARGE SCALE GENOMIC DNA]</scope>
    <source>
        <strain evidence="7">H10</strain>
    </source>
</reference>
<evidence type="ECO:0000256" key="1">
    <source>
        <dbReference type="ARBA" id="ARBA00004141"/>
    </source>
</evidence>
<dbReference type="RefSeq" id="XP_015656934.1">
    <property type="nucleotide sequence ID" value="XM_015804360.1"/>
</dbReference>
<feature type="transmembrane region" description="Helical" evidence="6">
    <location>
        <begin position="262"/>
        <end position="282"/>
    </location>
</feature>
<feature type="transmembrane region" description="Helical" evidence="6">
    <location>
        <begin position="7"/>
        <end position="27"/>
    </location>
</feature>
<feature type="transmembrane region" description="Helical" evidence="6">
    <location>
        <begin position="238"/>
        <end position="256"/>
    </location>
</feature>
<feature type="region of interest" description="Disordered" evidence="5">
    <location>
        <begin position="118"/>
        <end position="138"/>
    </location>
</feature>
<keyword evidence="4 6" id="KW-0472">Membrane</keyword>
<evidence type="ECO:0000256" key="2">
    <source>
        <dbReference type="ARBA" id="ARBA00022692"/>
    </source>
</evidence>
<dbReference type="EMBL" id="LGTL01000013">
    <property type="protein sequence ID" value="KPA78495.1"/>
    <property type="molecule type" value="Genomic_DNA"/>
</dbReference>
<keyword evidence="3 6" id="KW-1133">Transmembrane helix</keyword>
<organism evidence="7 8">
    <name type="scientific">Leptomonas pyrrhocoris</name>
    <name type="common">Firebug parasite</name>
    <dbReference type="NCBI Taxonomy" id="157538"/>
    <lineage>
        <taxon>Eukaryota</taxon>
        <taxon>Discoba</taxon>
        <taxon>Euglenozoa</taxon>
        <taxon>Kinetoplastea</taxon>
        <taxon>Metakinetoplastina</taxon>
        <taxon>Trypanosomatida</taxon>
        <taxon>Trypanosomatidae</taxon>
        <taxon>Leishmaniinae</taxon>
        <taxon>Leptomonas</taxon>
    </lineage>
</organism>
<keyword evidence="2 6" id="KW-0812">Transmembrane</keyword>
<dbReference type="SUPFAM" id="SSF103481">
    <property type="entry name" value="Multidrug resistance efflux transporter EmrE"/>
    <property type="match status" value="1"/>
</dbReference>
<comment type="caution">
    <text evidence="7">The sequence shown here is derived from an EMBL/GenBank/DDBJ whole genome shotgun (WGS) entry which is preliminary data.</text>
</comment>
<dbReference type="GO" id="GO:0000139">
    <property type="term" value="C:Golgi membrane"/>
    <property type="evidence" value="ECO:0007669"/>
    <property type="project" value="InterPro"/>
</dbReference>
<feature type="transmembrane region" description="Helical" evidence="6">
    <location>
        <begin position="476"/>
        <end position="499"/>
    </location>
</feature>
<accession>A0A0M9FY56</accession>
<feature type="transmembrane region" description="Helical" evidence="6">
    <location>
        <begin position="401"/>
        <end position="422"/>
    </location>
</feature>
<evidence type="ECO:0000256" key="4">
    <source>
        <dbReference type="ARBA" id="ARBA00023136"/>
    </source>
</evidence>
<dbReference type="PANTHER" id="PTHR10231">
    <property type="entry name" value="NUCLEOTIDE-SUGAR TRANSMEMBRANE TRANSPORTER"/>
    <property type="match status" value="1"/>
</dbReference>
<dbReference type="GO" id="GO:0015165">
    <property type="term" value="F:pyrimidine nucleotide-sugar transmembrane transporter activity"/>
    <property type="evidence" value="ECO:0007669"/>
    <property type="project" value="InterPro"/>
</dbReference>
<feature type="transmembrane region" description="Helical" evidence="6">
    <location>
        <begin position="531"/>
        <end position="548"/>
    </location>
</feature>
<evidence type="ECO:0000313" key="8">
    <source>
        <dbReference type="Proteomes" id="UP000037923"/>
    </source>
</evidence>
<proteinExistence type="predicted"/>
<feature type="transmembrane region" description="Helical" evidence="6">
    <location>
        <begin position="368"/>
        <end position="389"/>
    </location>
</feature>
<dbReference type="InterPro" id="IPR037185">
    <property type="entry name" value="EmrE-like"/>
</dbReference>
<feature type="transmembrane region" description="Helical" evidence="6">
    <location>
        <begin position="506"/>
        <end position="525"/>
    </location>
</feature>
<evidence type="ECO:0000256" key="3">
    <source>
        <dbReference type="ARBA" id="ARBA00022989"/>
    </source>
</evidence>
<evidence type="ECO:0000256" key="6">
    <source>
        <dbReference type="SAM" id="Phobius"/>
    </source>
</evidence>